<evidence type="ECO:0000313" key="2">
    <source>
        <dbReference type="Proteomes" id="UP001633002"/>
    </source>
</evidence>
<evidence type="ECO:0000313" key="1">
    <source>
        <dbReference type="EMBL" id="KAL3690728.1"/>
    </source>
</evidence>
<dbReference type="AlphaFoldDB" id="A0ABD3HH49"/>
<name>A0ABD3HH49_9MARC</name>
<gene>
    <name evidence="1" type="ORF">R1sor_004379</name>
</gene>
<proteinExistence type="predicted"/>
<dbReference type="EMBL" id="JBJQOH010000003">
    <property type="protein sequence ID" value="KAL3690728.1"/>
    <property type="molecule type" value="Genomic_DNA"/>
</dbReference>
<organism evidence="1 2">
    <name type="scientific">Riccia sorocarpa</name>
    <dbReference type="NCBI Taxonomy" id="122646"/>
    <lineage>
        <taxon>Eukaryota</taxon>
        <taxon>Viridiplantae</taxon>
        <taxon>Streptophyta</taxon>
        <taxon>Embryophyta</taxon>
        <taxon>Marchantiophyta</taxon>
        <taxon>Marchantiopsida</taxon>
        <taxon>Marchantiidae</taxon>
        <taxon>Marchantiales</taxon>
        <taxon>Ricciaceae</taxon>
        <taxon>Riccia</taxon>
    </lineage>
</organism>
<protein>
    <submittedName>
        <fullName evidence="1">Uncharacterized protein</fullName>
    </submittedName>
</protein>
<sequence length="267" mass="29849">MRNSGSSCIVRNLVLLAKGLPEVVAGKMLLCATGSTGGEERKREEFRRWKWLQKLMTFAEVWPGNPALEFPSSRAVPGIGYGFREAARFPGMEPYADSMGFDGQGMQTWPSPTRPLGTQGSSRVLDFQSRLDEGEERAQDRASHIYCSLLSDRVFEQTQKMKETMVPYLEGVRVKAAVEGLLAQGLQGQTQITLQGFIRRRERAADRLGRFFRISKSVFCGEEVEEIAHMFLFCSRWNSLWAELEGKFLELGCWPCCGAGCGPTAIS</sequence>
<comment type="caution">
    <text evidence="1">The sequence shown here is derived from an EMBL/GenBank/DDBJ whole genome shotgun (WGS) entry which is preliminary data.</text>
</comment>
<keyword evidence="2" id="KW-1185">Reference proteome</keyword>
<reference evidence="1 2" key="1">
    <citation type="submission" date="2024-09" db="EMBL/GenBank/DDBJ databases">
        <title>Chromosome-scale assembly of Riccia sorocarpa.</title>
        <authorList>
            <person name="Paukszto L."/>
        </authorList>
    </citation>
    <scope>NUCLEOTIDE SEQUENCE [LARGE SCALE GENOMIC DNA]</scope>
    <source>
        <strain evidence="1">LP-2024</strain>
        <tissue evidence="1">Aerial parts of the thallus</tissue>
    </source>
</reference>
<dbReference type="Proteomes" id="UP001633002">
    <property type="component" value="Unassembled WGS sequence"/>
</dbReference>
<accession>A0ABD3HH49</accession>